<dbReference type="PROSITE" id="PS51819">
    <property type="entry name" value="VOC"/>
    <property type="match status" value="1"/>
</dbReference>
<reference evidence="3" key="1">
    <citation type="journal article" date="2019" name="Int. J. Syst. Evol. Microbiol.">
        <title>The Global Catalogue of Microorganisms (GCM) 10K type strain sequencing project: providing services to taxonomists for standard genome sequencing and annotation.</title>
        <authorList>
            <consortium name="The Broad Institute Genomics Platform"/>
            <consortium name="The Broad Institute Genome Sequencing Center for Infectious Disease"/>
            <person name="Wu L."/>
            <person name="Ma J."/>
        </authorList>
    </citation>
    <scope>NUCLEOTIDE SEQUENCE [LARGE SCALE GENOMIC DNA]</scope>
    <source>
        <strain evidence="3">NBRC 112299</strain>
    </source>
</reference>
<dbReference type="Pfam" id="PF00903">
    <property type="entry name" value="Glyoxalase"/>
    <property type="match status" value="1"/>
</dbReference>
<comment type="caution">
    <text evidence="2">The sequence shown here is derived from an EMBL/GenBank/DDBJ whole genome shotgun (WGS) entry which is preliminary data.</text>
</comment>
<sequence length="125" mass="13344">MLGDSSAFSTFSTDSVAAATEFYRDVLGLEVEAFDSMGPMLTLHLPGGGRTLIYEKNDHAPATHTVLMFEVADVTAIAQTLGRAGVALERLGWTDDDGIARAPEMPDTAWFKDPAGNWIGIIAAQ</sequence>
<dbReference type="InterPro" id="IPR029068">
    <property type="entry name" value="Glyas_Bleomycin-R_OHBP_Dase"/>
</dbReference>
<evidence type="ECO:0000313" key="3">
    <source>
        <dbReference type="Proteomes" id="UP001157125"/>
    </source>
</evidence>
<gene>
    <name evidence="2" type="ORF">GCM10025876_31810</name>
</gene>
<proteinExistence type="predicted"/>
<evidence type="ECO:0000259" key="1">
    <source>
        <dbReference type="PROSITE" id="PS51819"/>
    </source>
</evidence>
<dbReference type="Proteomes" id="UP001157125">
    <property type="component" value="Unassembled WGS sequence"/>
</dbReference>
<keyword evidence="3" id="KW-1185">Reference proteome</keyword>
<feature type="domain" description="VOC" evidence="1">
    <location>
        <begin position="5"/>
        <end position="124"/>
    </location>
</feature>
<accession>A0ABQ6IIJ2</accession>
<name>A0ABQ6IIJ2_9MICO</name>
<dbReference type="RefSeq" id="WP_284328897.1">
    <property type="nucleotide sequence ID" value="NZ_BSUN01000001.1"/>
</dbReference>
<protein>
    <recommendedName>
        <fullName evidence="1">VOC domain-containing protein</fullName>
    </recommendedName>
</protein>
<dbReference type="InterPro" id="IPR037523">
    <property type="entry name" value="VOC_core"/>
</dbReference>
<dbReference type="EMBL" id="BSUN01000001">
    <property type="protein sequence ID" value="GMA36977.1"/>
    <property type="molecule type" value="Genomic_DNA"/>
</dbReference>
<dbReference type="Gene3D" id="3.10.180.10">
    <property type="entry name" value="2,3-Dihydroxybiphenyl 1,2-Dioxygenase, domain 1"/>
    <property type="match status" value="1"/>
</dbReference>
<dbReference type="SUPFAM" id="SSF54593">
    <property type="entry name" value="Glyoxalase/Bleomycin resistance protein/Dihydroxybiphenyl dioxygenase"/>
    <property type="match status" value="1"/>
</dbReference>
<evidence type="ECO:0000313" key="2">
    <source>
        <dbReference type="EMBL" id="GMA36977.1"/>
    </source>
</evidence>
<organism evidence="2 3">
    <name type="scientific">Demequina litorisediminis</name>
    <dbReference type="NCBI Taxonomy" id="1849022"/>
    <lineage>
        <taxon>Bacteria</taxon>
        <taxon>Bacillati</taxon>
        <taxon>Actinomycetota</taxon>
        <taxon>Actinomycetes</taxon>
        <taxon>Micrococcales</taxon>
        <taxon>Demequinaceae</taxon>
        <taxon>Demequina</taxon>
    </lineage>
</organism>
<dbReference type="InterPro" id="IPR004360">
    <property type="entry name" value="Glyas_Fos-R_dOase_dom"/>
</dbReference>